<sequence length="169" mass="18861">MRRIIIDLISLLLNPYETIRSICSLEPAYQPYLKFESPPFFLAMASVKMRKARDLALVVIAFGDFLRIVTIVVALAIVALKPERKHVFSVVYYFLFAISLDSGEFLAVKQKLEKKVKLLKNHSHPNIVGRDNQPGDDMLGAGAVKTNPTDRFNSASPEKIPDGDNAGML</sequence>
<keyword evidence="2" id="KW-1133">Transmembrane helix</keyword>
<reference evidence="3" key="1">
    <citation type="submission" date="2018-11" db="EMBL/GenBank/DDBJ databases">
        <authorList>
            <consortium name="Genoscope - CEA"/>
            <person name="William W."/>
        </authorList>
    </citation>
    <scope>NUCLEOTIDE SEQUENCE</scope>
</reference>
<accession>A0A3P6CQN6</accession>
<feature type="transmembrane region" description="Helical" evidence="2">
    <location>
        <begin position="90"/>
        <end position="108"/>
    </location>
</feature>
<keyword evidence="2" id="KW-0812">Transmembrane</keyword>
<gene>
    <name evidence="3" type="ORF">BRAA04T17106Z</name>
</gene>
<feature type="region of interest" description="Disordered" evidence="1">
    <location>
        <begin position="125"/>
        <end position="169"/>
    </location>
</feature>
<organism evidence="3">
    <name type="scientific">Brassica campestris</name>
    <name type="common">Field mustard</name>
    <dbReference type="NCBI Taxonomy" id="3711"/>
    <lineage>
        <taxon>Eukaryota</taxon>
        <taxon>Viridiplantae</taxon>
        <taxon>Streptophyta</taxon>
        <taxon>Embryophyta</taxon>
        <taxon>Tracheophyta</taxon>
        <taxon>Spermatophyta</taxon>
        <taxon>Magnoliopsida</taxon>
        <taxon>eudicotyledons</taxon>
        <taxon>Gunneridae</taxon>
        <taxon>Pentapetalae</taxon>
        <taxon>rosids</taxon>
        <taxon>malvids</taxon>
        <taxon>Brassicales</taxon>
        <taxon>Brassicaceae</taxon>
        <taxon>Brassiceae</taxon>
        <taxon>Brassica</taxon>
    </lineage>
</organism>
<evidence type="ECO:0000256" key="1">
    <source>
        <dbReference type="SAM" id="MobiDB-lite"/>
    </source>
</evidence>
<name>A0A3P6CQN6_BRACM</name>
<feature type="transmembrane region" description="Helical" evidence="2">
    <location>
        <begin position="55"/>
        <end position="78"/>
    </location>
</feature>
<keyword evidence="2" id="KW-0472">Membrane</keyword>
<dbReference type="EMBL" id="LR031576">
    <property type="protein sequence ID" value="VDD12725.1"/>
    <property type="molecule type" value="Genomic_DNA"/>
</dbReference>
<protein>
    <submittedName>
        <fullName evidence="3">Uncharacterized protein</fullName>
    </submittedName>
</protein>
<feature type="compositionally biased region" description="Polar residues" evidence="1">
    <location>
        <begin position="146"/>
        <end position="156"/>
    </location>
</feature>
<proteinExistence type="predicted"/>
<evidence type="ECO:0000256" key="2">
    <source>
        <dbReference type="SAM" id="Phobius"/>
    </source>
</evidence>
<dbReference type="AlphaFoldDB" id="A0A3P6CQN6"/>
<evidence type="ECO:0000313" key="3">
    <source>
        <dbReference type="EMBL" id="VDD12725.1"/>
    </source>
</evidence>